<evidence type="ECO:0000313" key="5">
    <source>
        <dbReference type="Proteomes" id="UP000091926"/>
    </source>
</evidence>
<gene>
    <name evidence="4" type="ORF">BAU07_12555</name>
</gene>
<dbReference type="OrthoDB" id="8766630at2"/>
<dbReference type="PANTHER" id="PTHR30483:SF6">
    <property type="entry name" value="PERIPLASMIC BINDING PROTEIN OF ABC TRANSPORTER FOR NATURAL AMINO ACIDS"/>
    <property type="match status" value="1"/>
</dbReference>
<evidence type="ECO:0000313" key="4">
    <source>
        <dbReference type="EMBL" id="ANN77818.1"/>
    </source>
</evidence>
<dbReference type="AlphaFoldDB" id="A0A193GDX7"/>
<organism evidence="4 5">
    <name type="scientific">Bordetella flabilis</name>
    <dbReference type="NCBI Taxonomy" id="463014"/>
    <lineage>
        <taxon>Bacteria</taxon>
        <taxon>Pseudomonadati</taxon>
        <taxon>Pseudomonadota</taxon>
        <taxon>Betaproteobacteria</taxon>
        <taxon>Burkholderiales</taxon>
        <taxon>Alcaligenaceae</taxon>
        <taxon>Bordetella</taxon>
    </lineage>
</organism>
<accession>A0A193GDX7</accession>
<dbReference type="RefSeq" id="WP_066658098.1">
    <property type="nucleotide sequence ID" value="NZ_CBCSCL010000001.1"/>
</dbReference>
<dbReference type="InterPro" id="IPR028081">
    <property type="entry name" value="Leu-bd"/>
</dbReference>
<dbReference type="InterPro" id="IPR006311">
    <property type="entry name" value="TAT_signal"/>
</dbReference>
<name>A0A193GDX7_9BORD</name>
<dbReference type="SUPFAM" id="SSF53822">
    <property type="entry name" value="Periplasmic binding protein-like I"/>
    <property type="match status" value="1"/>
</dbReference>
<proteinExistence type="inferred from homology"/>
<dbReference type="Pfam" id="PF13458">
    <property type="entry name" value="Peripla_BP_6"/>
    <property type="match status" value="1"/>
</dbReference>
<reference evidence="4 5" key="1">
    <citation type="submission" date="2016-06" db="EMBL/GenBank/DDBJ databases">
        <title>Complete genome sequences of Bordetella bronchialis and Bordetella flabilis.</title>
        <authorList>
            <person name="LiPuma J.J."/>
            <person name="Spilker T."/>
        </authorList>
    </citation>
    <scope>NUCLEOTIDE SEQUENCE [LARGE SCALE GENOMIC DNA]</scope>
    <source>
        <strain evidence="4 5">AU10664</strain>
    </source>
</reference>
<evidence type="ECO:0000256" key="1">
    <source>
        <dbReference type="ARBA" id="ARBA00010062"/>
    </source>
</evidence>
<dbReference type="PANTHER" id="PTHR30483">
    <property type="entry name" value="LEUCINE-SPECIFIC-BINDING PROTEIN"/>
    <property type="match status" value="1"/>
</dbReference>
<dbReference type="PROSITE" id="PS51318">
    <property type="entry name" value="TAT"/>
    <property type="match status" value="1"/>
</dbReference>
<dbReference type="Proteomes" id="UP000091926">
    <property type="component" value="Chromosome"/>
</dbReference>
<evidence type="ECO:0000256" key="2">
    <source>
        <dbReference type="ARBA" id="ARBA00022729"/>
    </source>
</evidence>
<dbReference type="STRING" id="463014.BAU07_12555"/>
<evidence type="ECO:0000259" key="3">
    <source>
        <dbReference type="Pfam" id="PF13458"/>
    </source>
</evidence>
<dbReference type="InterPro" id="IPR028082">
    <property type="entry name" value="Peripla_BP_I"/>
</dbReference>
<dbReference type="KEGG" id="bfz:BAU07_12555"/>
<sequence length="406" mass="44497">MISDRKLDRRTILKAGVAALGSSLTGISWAQDSDASLTMGVLSQQTGTFAYAGDLVLKGAKLAIEERNGAVHGKKINLVVRDDEGKPAVGVRRLTEAIASDKLRYFVGNFSSAVGLAELEVAAQEKVLQYAAGGSEDFTGSRCSAYTFQWSAHAYTALRATLEYVSKTLPDKKKIYTITADYAFGQSLLHYTRVAAKELGLELVGNDNHPSGERQFTQYFTKALSTRPDIICLLTAGADAVTAIRQFNSFGVKSVQIVGPWTLEVEQMRELSPAMRSGMILGLNYYQDIDTPVNKAFVKRYLEAYKNVPSYAAAYGYDSMRTLFLAMDKAKSVEVSAVIKALEGMQYDSIFGPTHIDARTHQTVRPYYVVECKAPAAMKNEFDLATIVAQGDKPQPAELNQCKRQV</sequence>
<feature type="domain" description="Leucine-binding protein" evidence="3">
    <location>
        <begin position="37"/>
        <end position="373"/>
    </location>
</feature>
<keyword evidence="2" id="KW-0732">Signal</keyword>
<keyword evidence="5" id="KW-1185">Reference proteome</keyword>
<protein>
    <recommendedName>
        <fullName evidence="3">Leucine-binding protein domain-containing protein</fullName>
    </recommendedName>
</protein>
<comment type="similarity">
    <text evidence="1">Belongs to the leucine-binding protein family.</text>
</comment>
<dbReference type="InterPro" id="IPR051010">
    <property type="entry name" value="BCAA_transport"/>
</dbReference>
<dbReference type="Gene3D" id="3.40.50.2300">
    <property type="match status" value="2"/>
</dbReference>
<dbReference type="EMBL" id="CP016172">
    <property type="protein sequence ID" value="ANN77818.1"/>
    <property type="molecule type" value="Genomic_DNA"/>
</dbReference>